<dbReference type="InterPro" id="IPR025664">
    <property type="entry name" value="Spore_III_AC/AD"/>
</dbReference>
<keyword evidence="1" id="KW-0812">Transmembrane</keyword>
<feature type="transmembrane region" description="Helical" evidence="1">
    <location>
        <begin position="30"/>
        <end position="51"/>
    </location>
</feature>
<evidence type="ECO:0000313" key="2">
    <source>
        <dbReference type="EMBL" id="MSC57454.1"/>
    </source>
</evidence>
<evidence type="ECO:0000256" key="1">
    <source>
        <dbReference type="SAM" id="Phobius"/>
    </source>
</evidence>
<accession>A0A7C9L9X9</accession>
<name>A0A7C9L9X9_9FIRM</name>
<sequence>MVHINVLSLSVCAVTGVILALVLKSTGSSMGTFVSVVLCVGTAMLVFNGLISVYTRINMFTAGINQEYIKLIVKVIGISYVTEISSNICKENGFAALASAMEIYARISVAGLCIPVIVTLFEMVSEGIV</sequence>
<keyword evidence="1" id="KW-0472">Membrane</keyword>
<feature type="transmembrane region" description="Helical" evidence="1">
    <location>
        <begin position="6"/>
        <end position="23"/>
    </location>
</feature>
<proteinExistence type="predicted"/>
<comment type="caution">
    <text evidence="2">The sequence shown here is derived from an EMBL/GenBank/DDBJ whole genome shotgun (WGS) entry which is preliminary data.</text>
</comment>
<gene>
    <name evidence="2" type="ORF">GKE48_08330</name>
</gene>
<dbReference type="Proteomes" id="UP000481964">
    <property type="component" value="Unassembled WGS sequence"/>
</dbReference>
<evidence type="ECO:0000313" key="3">
    <source>
        <dbReference type="Proteomes" id="UP000481964"/>
    </source>
</evidence>
<evidence type="ECO:0008006" key="4">
    <source>
        <dbReference type="Google" id="ProtNLM"/>
    </source>
</evidence>
<organism evidence="2 3">
    <name type="scientific">Lachnospira eligens</name>
    <dbReference type="NCBI Taxonomy" id="39485"/>
    <lineage>
        <taxon>Bacteria</taxon>
        <taxon>Bacillati</taxon>
        <taxon>Bacillota</taxon>
        <taxon>Clostridia</taxon>
        <taxon>Lachnospirales</taxon>
        <taxon>Lachnospiraceae</taxon>
        <taxon>Lachnospira</taxon>
    </lineage>
</organism>
<dbReference type="AlphaFoldDB" id="A0A7C9L9X9"/>
<protein>
    <recommendedName>
        <fullName evidence="4">Stage III sporulation protein AD</fullName>
    </recommendedName>
</protein>
<reference evidence="2 3" key="1">
    <citation type="journal article" date="2019" name="Nat. Med.">
        <title>A library of human gut bacterial isolates paired with longitudinal multiomics data enables mechanistic microbiome research.</title>
        <authorList>
            <person name="Poyet M."/>
            <person name="Groussin M."/>
            <person name="Gibbons S.M."/>
            <person name="Avila-Pacheco J."/>
            <person name="Jiang X."/>
            <person name="Kearney S.M."/>
            <person name="Perrotta A.R."/>
            <person name="Berdy B."/>
            <person name="Zhao S."/>
            <person name="Lieberman T.D."/>
            <person name="Swanson P.K."/>
            <person name="Smith M."/>
            <person name="Roesemann S."/>
            <person name="Alexander J.E."/>
            <person name="Rich S.A."/>
            <person name="Livny J."/>
            <person name="Vlamakis H."/>
            <person name="Clish C."/>
            <person name="Bullock K."/>
            <person name="Deik A."/>
            <person name="Scott J."/>
            <person name="Pierce K.A."/>
            <person name="Xavier R.J."/>
            <person name="Alm E.J."/>
        </authorList>
    </citation>
    <scope>NUCLEOTIDE SEQUENCE [LARGE SCALE GENOMIC DNA]</scope>
    <source>
        <strain evidence="2 3">BIOML-A1</strain>
    </source>
</reference>
<feature type="transmembrane region" description="Helical" evidence="1">
    <location>
        <begin position="103"/>
        <end position="124"/>
    </location>
</feature>
<dbReference type="Pfam" id="PF06686">
    <property type="entry name" value="SpoIIIAC"/>
    <property type="match status" value="1"/>
</dbReference>
<dbReference type="GeneID" id="41355821"/>
<dbReference type="EMBL" id="WKRD01000005">
    <property type="protein sequence ID" value="MSC57454.1"/>
    <property type="molecule type" value="Genomic_DNA"/>
</dbReference>
<keyword evidence="1" id="KW-1133">Transmembrane helix</keyword>
<dbReference type="RefSeq" id="WP_147345962.1">
    <property type="nucleotide sequence ID" value="NZ_CP085938.1"/>
</dbReference>